<name>A0A8S9UH77_PHYIN</name>
<evidence type="ECO:0000313" key="3">
    <source>
        <dbReference type="Proteomes" id="UP000704712"/>
    </source>
</evidence>
<feature type="region of interest" description="Disordered" evidence="1">
    <location>
        <begin position="45"/>
        <end position="95"/>
    </location>
</feature>
<evidence type="ECO:0000256" key="1">
    <source>
        <dbReference type="SAM" id="MobiDB-lite"/>
    </source>
</evidence>
<reference evidence="2" key="1">
    <citation type="submission" date="2020-03" db="EMBL/GenBank/DDBJ databases">
        <title>Hybrid Assembly of Korean Phytophthora infestans isolates.</title>
        <authorList>
            <person name="Prokchorchik M."/>
            <person name="Lee Y."/>
            <person name="Seo J."/>
            <person name="Cho J.-H."/>
            <person name="Park Y.-E."/>
            <person name="Jang D.-C."/>
            <person name="Im J.-S."/>
            <person name="Choi J.-G."/>
            <person name="Park H.-J."/>
            <person name="Lee G.-B."/>
            <person name="Lee Y.-G."/>
            <person name="Hong S.-Y."/>
            <person name="Cho K."/>
            <person name="Sohn K.H."/>
        </authorList>
    </citation>
    <scope>NUCLEOTIDE SEQUENCE</scope>
    <source>
        <strain evidence="2">KR_2_A2</strain>
    </source>
</reference>
<dbReference type="Proteomes" id="UP000704712">
    <property type="component" value="Unassembled WGS sequence"/>
</dbReference>
<protein>
    <submittedName>
        <fullName evidence="2">Uncharacterized protein</fullName>
    </submittedName>
</protein>
<accession>A0A8S9UH77</accession>
<dbReference type="AlphaFoldDB" id="A0A8S9UH77"/>
<proteinExistence type="predicted"/>
<feature type="compositionally biased region" description="Low complexity" evidence="1">
    <location>
        <begin position="66"/>
        <end position="77"/>
    </location>
</feature>
<comment type="caution">
    <text evidence="2">The sequence shown here is derived from an EMBL/GenBank/DDBJ whole genome shotgun (WGS) entry which is preliminary data.</text>
</comment>
<dbReference type="EMBL" id="JAACNO010001501">
    <property type="protein sequence ID" value="KAF4140131.1"/>
    <property type="molecule type" value="Genomic_DNA"/>
</dbReference>
<gene>
    <name evidence="2" type="ORF">GN958_ATG10676</name>
</gene>
<sequence length="95" mass="10675">MDNSVPNAQPEMIKQEVEQVFHSKVLAAIADDTELVRFYLTMCKSTTGKRPAPPAEDRDSQRRRLTSPSDLLDLSSTPERHLQSTPSIRPGLNKQ</sequence>
<organism evidence="2 3">
    <name type="scientific">Phytophthora infestans</name>
    <name type="common">Potato late blight agent</name>
    <name type="synonym">Botrytis infestans</name>
    <dbReference type="NCBI Taxonomy" id="4787"/>
    <lineage>
        <taxon>Eukaryota</taxon>
        <taxon>Sar</taxon>
        <taxon>Stramenopiles</taxon>
        <taxon>Oomycota</taxon>
        <taxon>Peronosporomycetes</taxon>
        <taxon>Peronosporales</taxon>
        <taxon>Peronosporaceae</taxon>
        <taxon>Phytophthora</taxon>
    </lineage>
</organism>
<evidence type="ECO:0000313" key="2">
    <source>
        <dbReference type="EMBL" id="KAF4140131.1"/>
    </source>
</evidence>